<keyword evidence="10 12" id="KW-0472">Membrane</keyword>
<dbReference type="GO" id="GO:0005507">
    <property type="term" value="F:copper ion binding"/>
    <property type="evidence" value="ECO:0007669"/>
    <property type="project" value="TreeGrafter"/>
</dbReference>
<comment type="subcellular location">
    <subcellularLocation>
        <location evidence="1">Cell membrane</location>
        <topology evidence="1">Multi-pass membrane protein</topology>
    </subcellularLocation>
</comment>
<evidence type="ECO:0000256" key="8">
    <source>
        <dbReference type="ARBA" id="ARBA00022989"/>
    </source>
</evidence>
<evidence type="ECO:0000256" key="1">
    <source>
        <dbReference type="ARBA" id="ARBA00004651"/>
    </source>
</evidence>
<dbReference type="InterPro" id="IPR001757">
    <property type="entry name" value="P_typ_ATPase"/>
</dbReference>
<name>A0A645B5S3_9ZZZZ</name>
<dbReference type="PANTHER" id="PTHR43520">
    <property type="entry name" value="ATP7, ISOFORM B"/>
    <property type="match status" value="1"/>
</dbReference>
<feature type="transmembrane region" description="Helical" evidence="12">
    <location>
        <begin position="281"/>
        <end position="297"/>
    </location>
</feature>
<keyword evidence="7" id="KW-1278">Translocase</keyword>
<protein>
    <submittedName>
        <fullName evidence="13">Putative copper-exporting P-type ATPase V</fullName>
    </submittedName>
</protein>
<keyword evidence="6" id="KW-0460">Magnesium</keyword>
<dbReference type="EMBL" id="VSSQ01016083">
    <property type="protein sequence ID" value="MPM57084.1"/>
    <property type="molecule type" value="Genomic_DNA"/>
</dbReference>
<keyword evidence="4" id="KW-0597">Phosphoprotein</keyword>
<evidence type="ECO:0000256" key="12">
    <source>
        <dbReference type="SAM" id="Phobius"/>
    </source>
</evidence>
<gene>
    <name evidence="13" type="primary">ctpV_1</name>
    <name evidence="13" type="ORF">SDC9_103902</name>
</gene>
<evidence type="ECO:0000313" key="13">
    <source>
        <dbReference type="EMBL" id="MPM57084.1"/>
    </source>
</evidence>
<evidence type="ECO:0000256" key="3">
    <source>
        <dbReference type="ARBA" id="ARBA00022475"/>
    </source>
</evidence>
<keyword evidence="9" id="KW-0406">Ion transport</keyword>
<dbReference type="InterPro" id="IPR018303">
    <property type="entry name" value="ATPase_P-typ_P_site"/>
</dbReference>
<dbReference type="InterPro" id="IPR023214">
    <property type="entry name" value="HAD_sf"/>
</dbReference>
<evidence type="ECO:0000256" key="6">
    <source>
        <dbReference type="ARBA" id="ARBA00022842"/>
    </source>
</evidence>
<dbReference type="GO" id="GO:0016887">
    <property type="term" value="F:ATP hydrolysis activity"/>
    <property type="evidence" value="ECO:0007669"/>
    <property type="project" value="InterPro"/>
</dbReference>
<dbReference type="AlphaFoldDB" id="A0A645B5S3"/>
<evidence type="ECO:0000256" key="11">
    <source>
        <dbReference type="SAM" id="MobiDB-lite"/>
    </source>
</evidence>
<dbReference type="NCBIfam" id="TIGR01494">
    <property type="entry name" value="ATPase_P-type"/>
    <property type="match status" value="1"/>
</dbReference>
<dbReference type="SUPFAM" id="SSF56784">
    <property type="entry name" value="HAD-like"/>
    <property type="match status" value="1"/>
</dbReference>
<reference evidence="13" key="1">
    <citation type="submission" date="2019-08" db="EMBL/GenBank/DDBJ databases">
        <authorList>
            <person name="Kucharzyk K."/>
            <person name="Murdoch R.W."/>
            <person name="Higgins S."/>
            <person name="Loffler F."/>
        </authorList>
    </citation>
    <scope>NUCLEOTIDE SEQUENCE</scope>
</reference>
<dbReference type="GO" id="GO:0055070">
    <property type="term" value="P:copper ion homeostasis"/>
    <property type="evidence" value="ECO:0007669"/>
    <property type="project" value="TreeGrafter"/>
</dbReference>
<sequence>MLVRNLQGLESLASVDTVVFDKTGTLTRDGLSVVDVHQPADVTLERGRLLALAAALARHSLHPVSRAVAAYGGSQSGTAGADEWLIDEVQEVSGGGVMARVRNAAVSPEPMTVKLGSALFAGAPVRADAGQEVVLSLAAADQSQVWLRFDLSEDVRTESAEVVAALMREGIHVELLSGDSAPVVQRVAQQTHIAEARGNCSPQDKLERLKELQAQGRHVAMVGDGLNDGPVLAGAHVSFAFGRSVPLAQSRSDFVVMGERLELVWQSLLLSRRTMRVVRQNLLWSALYNALCVPLAIAGYMPAWLAGLGMAASSLLVVLNAARLARDPGLSAVAAQQSQPPSNFNRPPPTAAAFATEPL</sequence>
<evidence type="ECO:0000256" key="5">
    <source>
        <dbReference type="ARBA" id="ARBA00022692"/>
    </source>
</evidence>
<dbReference type="Pfam" id="PF00702">
    <property type="entry name" value="Hydrolase"/>
    <property type="match status" value="1"/>
</dbReference>
<dbReference type="Gene3D" id="3.40.1110.10">
    <property type="entry name" value="Calcium-transporting ATPase, cytoplasmic domain N"/>
    <property type="match status" value="1"/>
</dbReference>
<comment type="caution">
    <text evidence="13">The sequence shown here is derived from an EMBL/GenBank/DDBJ whole genome shotgun (WGS) entry which is preliminary data.</text>
</comment>
<dbReference type="GO" id="GO:0005524">
    <property type="term" value="F:ATP binding"/>
    <property type="evidence" value="ECO:0007669"/>
    <property type="project" value="InterPro"/>
</dbReference>
<dbReference type="PANTHER" id="PTHR43520:SF5">
    <property type="entry name" value="CATION-TRANSPORTING P-TYPE ATPASE-RELATED"/>
    <property type="match status" value="1"/>
</dbReference>
<dbReference type="GO" id="GO:0005886">
    <property type="term" value="C:plasma membrane"/>
    <property type="evidence" value="ECO:0007669"/>
    <property type="project" value="UniProtKB-SubCell"/>
</dbReference>
<evidence type="ECO:0000256" key="10">
    <source>
        <dbReference type="ARBA" id="ARBA00023136"/>
    </source>
</evidence>
<evidence type="ECO:0000256" key="2">
    <source>
        <dbReference type="ARBA" id="ARBA00022448"/>
    </source>
</evidence>
<evidence type="ECO:0000256" key="7">
    <source>
        <dbReference type="ARBA" id="ARBA00022967"/>
    </source>
</evidence>
<keyword evidence="8 12" id="KW-1133">Transmembrane helix</keyword>
<dbReference type="PRINTS" id="PR00119">
    <property type="entry name" value="CATATPASE"/>
</dbReference>
<keyword evidence="2" id="KW-0813">Transport</keyword>
<dbReference type="Gene3D" id="3.40.50.1000">
    <property type="entry name" value="HAD superfamily/HAD-like"/>
    <property type="match status" value="1"/>
</dbReference>
<accession>A0A645B5S3</accession>
<evidence type="ECO:0000256" key="4">
    <source>
        <dbReference type="ARBA" id="ARBA00022553"/>
    </source>
</evidence>
<dbReference type="InterPro" id="IPR036412">
    <property type="entry name" value="HAD-like_sf"/>
</dbReference>
<keyword evidence="3" id="KW-1003">Cell membrane</keyword>
<dbReference type="PROSITE" id="PS00154">
    <property type="entry name" value="ATPASE_E1_E2"/>
    <property type="match status" value="1"/>
</dbReference>
<dbReference type="InterPro" id="IPR023299">
    <property type="entry name" value="ATPase_P-typ_cyto_dom_N"/>
</dbReference>
<feature type="region of interest" description="Disordered" evidence="11">
    <location>
        <begin position="336"/>
        <end position="359"/>
    </location>
</feature>
<feature type="compositionally biased region" description="Polar residues" evidence="11">
    <location>
        <begin position="336"/>
        <end position="345"/>
    </location>
</feature>
<organism evidence="13">
    <name type="scientific">bioreactor metagenome</name>
    <dbReference type="NCBI Taxonomy" id="1076179"/>
    <lineage>
        <taxon>unclassified sequences</taxon>
        <taxon>metagenomes</taxon>
        <taxon>ecological metagenomes</taxon>
    </lineage>
</organism>
<keyword evidence="5 12" id="KW-0812">Transmembrane</keyword>
<evidence type="ECO:0000256" key="9">
    <source>
        <dbReference type="ARBA" id="ARBA00023065"/>
    </source>
</evidence>
<dbReference type="GO" id="GO:0043682">
    <property type="term" value="F:P-type divalent copper transporter activity"/>
    <property type="evidence" value="ECO:0007669"/>
    <property type="project" value="TreeGrafter"/>
</dbReference>
<proteinExistence type="predicted"/>